<dbReference type="Proteomes" id="UP000324800">
    <property type="component" value="Unassembled WGS sequence"/>
</dbReference>
<accession>A0A5J4WMB1</accession>
<evidence type="ECO:0000313" key="2">
    <source>
        <dbReference type="EMBL" id="KAA6396124.1"/>
    </source>
</evidence>
<protein>
    <submittedName>
        <fullName evidence="2">Uncharacterized protein</fullName>
    </submittedName>
</protein>
<feature type="region of interest" description="Disordered" evidence="1">
    <location>
        <begin position="15"/>
        <end position="58"/>
    </location>
</feature>
<evidence type="ECO:0000313" key="3">
    <source>
        <dbReference type="Proteomes" id="UP000324800"/>
    </source>
</evidence>
<dbReference type="AlphaFoldDB" id="A0A5J4WMB1"/>
<name>A0A5J4WMB1_9EUKA</name>
<reference evidence="2 3" key="1">
    <citation type="submission" date="2019-03" db="EMBL/GenBank/DDBJ databases">
        <title>Single cell metagenomics reveals metabolic interactions within the superorganism composed of flagellate Streblomastix strix and complex community of Bacteroidetes bacteria on its surface.</title>
        <authorList>
            <person name="Treitli S.C."/>
            <person name="Kolisko M."/>
            <person name="Husnik F."/>
            <person name="Keeling P."/>
            <person name="Hampl V."/>
        </authorList>
    </citation>
    <scope>NUCLEOTIDE SEQUENCE [LARGE SCALE GENOMIC DNA]</scope>
    <source>
        <strain evidence="2">ST1C</strain>
    </source>
</reference>
<organism evidence="2 3">
    <name type="scientific">Streblomastix strix</name>
    <dbReference type="NCBI Taxonomy" id="222440"/>
    <lineage>
        <taxon>Eukaryota</taxon>
        <taxon>Metamonada</taxon>
        <taxon>Preaxostyla</taxon>
        <taxon>Oxymonadida</taxon>
        <taxon>Streblomastigidae</taxon>
        <taxon>Streblomastix</taxon>
    </lineage>
</organism>
<dbReference type="EMBL" id="SNRW01001510">
    <property type="protein sequence ID" value="KAA6396124.1"/>
    <property type="molecule type" value="Genomic_DNA"/>
</dbReference>
<feature type="compositionally biased region" description="Basic and acidic residues" evidence="1">
    <location>
        <begin position="23"/>
        <end position="37"/>
    </location>
</feature>
<gene>
    <name evidence="2" type="ORF">EZS28_008346</name>
</gene>
<comment type="caution">
    <text evidence="2">The sequence shown here is derived from an EMBL/GenBank/DDBJ whole genome shotgun (WGS) entry which is preliminary data.</text>
</comment>
<sequence>MYEISETLFQEKKVQPVSVQEIGIKDEETKQNPDFRSKKQKRRRDPPPAPTGDFKKLSIEPSRNYKNLFDNTHQVKSVMPYPGRESQFQTNREHAQVGQRHYLRFTPCDKIESMDNVGKKRLRVEIPDSANSDDAQDSEIEEIACSANSYKFYSSNMHVKTMMMYVQAARNEPSRQYQPLTQPKISQKVVNLAIKVQDQELLLRKGLHVNCTIDAGSHGGRHFTVGIIATPHLSLPPYPIHLKENHND</sequence>
<proteinExistence type="predicted"/>
<evidence type="ECO:0000256" key="1">
    <source>
        <dbReference type="SAM" id="MobiDB-lite"/>
    </source>
</evidence>